<proteinExistence type="predicted"/>
<sequence length="54" mass="5954">MSKFTVNCSLSDHHNNARGDIPVTTPVTQHPRRSTSSPRRDHATELNIIGTLSV</sequence>
<comment type="caution">
    <text evidence="2">The sequence shown here is derived from an EMBL/GenBank/DDBJ whole genome shotgun (WGS) entry which is preliminary data.</text>
</comment>
<dbReference type="AlphaFoldDB" id="D4F9T1"/>
<evidence type="ECO:0000256" key="1">
    <source>
        <dbReference type="SAM" id="MobiDB-lite"/>
    </source>
</evidence>
<feature type="region of interest" description="Disordered" evidence="1">
    <location>
        <begin position="11"/>
        <end position="42"/>
    </location>
</feature>
<dbReference type="Proteomes" id="UP000003692">
    <property type="component" value="Unassembled WGS sequence"/>
</dbReference>
<gene>
    <name evidence="2" type="ORF">EDWATA_03543</name>
</gene>
<name>D4F9T1_EDWTA</name>
<evidence type="ECO:0000313" key="3">
    <source>
        <dbReference type="Proteomes" id="UP000003692"/>
    </source>
</evidence>
<organism evidence="2 3">
    <name type="scientific">Edwardsiella tarda ATCC 23685</name>
    <dbReference type="NCBI Taxonomy" id="500638"/>
    <lineage>
        <taxon>Bacteria</taxon>
        <taxon>Pseudomonadati</taxon>
        <taxon>Pseudomonadota</taxon>
        <taxon>Gammaproteobacteria</taxon>
        <taxon>Enterobacterales</taxon>
        <taxon>Hafniaceae</taxon>
        <taxon>Edwardsiella</taxon>
    </lineage>
</organism>
<dbReference type="EMBL" id="ADGK01000278">
    <property type="protein sequence ID" value="EFE21520.1"/>
    <property type="molecule type" value="Genomic_DNA"/>
</dbReference>
<dbReference type="HOGENOM" id="CLU_3042944_0_0_6"/>
<evidence type="ECO:0000313" key="2">
    <source>
        <dbReference type="EMBL" id="EFE21520.1"/>
    </source>
</evidence>
<protein>
    <submittedName>
        <fullName evidence="2">Uncharacterized protein</fullName>
    </submittedName>
</protein>
<reference evidence="2 3" key="1">
    <citation type="submission" date="2010-02" db="EMBL/GenBank/DDBJ databases">
        <authorList>
            <person name="Weinstock G."/>
            <person name="Sodergren E."/>
            <person name="Clifton S."/>
            <person name="Fulton L."/>
            <person name="Fulton B."/>
            <person name="Courtney L."/>
            <person name="Fronick C."/>
            <person name="Harrison M."/>
            <person name="Strong C."/>
            <person name="Farmer C."/>
            <person name="Delahaunty K."/>
            <person name="Markovic C."/>
            <person name="Hall O."/>
            <person name="Minx P."/>
            <person name="Tomlinson C."/>
            <person name="Mitreva M."/>
            <person name="Nelson J."/>
            <person name="Hou S."/>
            <person name="Wollam A."/>
            <person name="Pepin K.H."/>
            <person name="Johnson M."/>
            <person name="Bhonagiri V."/>
            <person name="Zhang X."/>
            <person name="Suruliraj S."/>
            <person name="Warren W."/>
            <person name="Chinwalla A."/>
            <person name="Mardis E.R."/>
            <person name="Wilson R.K."/>
        </authorList>
    </citation>
    <scope>NUCLEOTIDE SEQUENCE [LARGE SCALE GENOMIC DNA]</scope>
    <source>
        <strain evidence="2 3">ATCC 23685</strain>
    </source>
</reference>
<accession>D4F9T1</accession>